<feature type="coiled-coil region" evidence="1">
    <location>
        <begin position="33"/>
        <end position="67"/>
    </location>
</feature>
<evidence type="ECO:0000313" key="3">
    <source>
        <dbReference type="Proteomes" id="UP001595772"/>
    </source>
</evidence>
<dbReference type="Proteomes" id="UP001595772">
    <property type="component" value="Unassembled WGS sequence"/>
</dbReference>
<keyword evidence="2" id="KW-0946">Virion</keyword>
<organism evidence="2 3">
    <name type="scientific">Oceanobacillus longus</name>
    <dbReference type="NCBI Taxonomy" id="930120"/>
    <lineage>
        <taxon>Bacteria</taxon>
        <taxon>Bacillati</taxon>
        <taxon>Bacillota</taxon>
        <taxon>Bacilli</taxon>
        <taxon>Bacillales</taxon>
        <taxon>Bacillaceae</taxon>
        <taxon>Oceanobacillus</taxon>
    </lineage>
</organism>
<keyword evidence="2" id="KW-0167">Capsid protein</keyword>
<name>A0ABV8GZS2_9BACI</name>
<dbReference type="RefSeq" id="WP_379497866.1">
    <property type="nucleotide sequence ID" value="NZ_JBHSAO010000012.1"/>
</dbReference>
<evidence type="ECO:0000256" key="1">
    <source>
        <dbReference type="SAM" id="Coils"/>
    </source>
</evidence>
<keyword evidence="3" id="KW-1185">Reference proteome</keyword>
<evidence type="ECO:0000313" key="2">
    <source>
        <dbReference type="EMBL" id="MFC4025372.1"/>
    </source>
</evidence>
<proteinExistence type="predicted"/>
<comment type="caution">
    <text evidence="2">The sequence shown here is derived from an EMBL/GenBank/DDBJ whole genome shotgun (WGS) entry which is preliminary data.</text>
</comment>
<dbReference type="EMBL" id="JBHSAO010000012">
    <property type="protein sequence ID" value="MFC4025372.1"/>
    <property type="molecule type" value="Genomic_DNA"/>
</dbReference>
<gene>
    <name evidence="2" type="ORF">ACFOUV_16415</name>
</gene>
<accession>A0ABV8GZS2</accession>
<reference evidence="3" key="1">
    <citation type="journal article" date="2019" name="Int. J. Syst. Evol. Microbiol.">
        <title>The Global Catalogue of Microorganisms (GCM) 10K type strain sequencing project: providing services to taxonomists for standard genome sequencing and annotation.</title>
        <authorList>
            <consortium name="The Broad Institute Genomics Platform"/>
            <consortium name="The Broad Institute Genome Sequencing Center for Infectious Disease"/>
            <person name="Wu L."/>
            <person name="Ma J."/>
        </authorList>
    </citation>
    <scope>NUCLEOTIDE SEQUENCE [LARGE SCALE GENOMIC DNA]</scope>
    <source>
        <strain evidence="3">IBRC-M 10703</strain>
    </source>
</reference>
<keyword evidence="1" id="KW-0175">Coiled coil</keyword>
<sequence length="67" mass="7709">MSDSSNQVPGKVVDLMVDSIFKKNGIKPDELKKNLSDEQKQMLKDMVEDLKEQVDKFNNKNKNHTSE</sequence>
<protein>
    <submittedName>
        <fullName evidence="2">Spore coat protein</fullName>
    </submittedName>
</protein>